<keyword evidence="4 5" id="KW-0413">Isomerase</keyword>
<dbReference type="GO" id="GO:0003723">
    <property type="term" value="F:RNA binding"/>
    <property type="evidence" value="ECO:0007669"/>
    <property type="project" value="InterPro"/>
</dbReference>
<reference evidence="8 9" key="1">
    <citation type="journal article" date="2015" name="Genome Announc.">
        <title>Expanding the biotechnology potential of lactobacilli through comparative genomics of 213 strains and associated genera.</title>
        <authorList>
            <person name="Sun Z."/>
            <person name="Harris H.M."/>
            <person name="McCann A."/>
            <person name="Guo C."/>
            <person name="Argimon S."/>
            <person name="Zhang W."/>
            <person name="Yang X."/>
            <person name="Jeffery I.B."/>
            <person name="Cooney J.C."/>
            <person name="Kagawa T.F."/>
            <person name="Liu W."/>
            <person name="Song Y."/>
            <person name="Salvetti E."/>
            <person name="Wrobel A."/>
            <person name="Rasinkangas P."/>
            <person name="Parkhill J."/>
            <person name="Rea M.C."/>
            <person name="O'Sullivan O."/>
            <person name="Ritari J."/>
            <person name="Douillard F.P."/>
            <person name="Paul Ross R."/>
            <person name="Yang R."/>
            <person name="Briner A.E."/>
            <person name="Felis G.E."/>
            <person name="de Vos W.M."/>
            <person name="Barrangou R."/>
            <person name="Klaenhammer T.R."/>
            <person name="Caufield P.W."/>
            <person name="Cui Y."/>
            <person name="Zhang H."/>
            <person name="O'Toole P.W."/>
        </authorList>
    </citation>
    <scope>NUCLEOTIDE SEQUENCE [LARGE SCALE GENOMIC DNA]</scope>
    <source>
        <strain evidence="8 9">DSM 23927</strain>
    </source>
</reference>
<dbReference type="Gene3D" id="3.30.2350.10">
    <property type="entry name" value="Pseudouridine synthase"/>
    <property type="match status" value="1"/>
</dbReference>
<name>A0A0R2AZJ9_9LACO</name>
<dbReference type="SUPFAM" id="SSF55120">
    <property type="entry name" value="Pseudouridine synthase"/>
    <property type="match status" value="1"/>
</dbReference>
<comment type="function">
    <text evidence="5">Responsible for synthesis of pseudouridine from uracil-55 in the psi GC loop of transfer RNAs.</text>
</comment>
<keyword evidence="9" id="KW-1185">Reference proteome</keyword>
<feature type="active site" description="Nucleophile" evidence="5">
    <location>
        <position position="26"/>
    </location>
</feature>
<evidence type="ECO:0000259" key="7">
    <source>
        <dbReference type="Pfam" id="PF16198"/>
    </source>
</evidence>
<comment type="caution">
    <text evidence="8">The sequence shown here is derived from an EMBL/GenBank/DDBJ whole genome shotgun (WGS) entry which is preliminary data.</text>
</comment>
<dbReference type="InterPro" id="IPR014780">
    <property type="entry name" value="tRNA_psdUridine_synth_TruB"/>
</dbReference>
<dbReference type="InterPro" id="IPR020103">
    <property type="entry name" value="PsdUridine_synth_cat_dom_sf"/>
</dbReference>
<dbReference type="InterPro" id="IPR002501">
    <property type="entry name" value="PsdUridine_synth_N"/>
</dbReference>
<proteinExistence type="inferred from homology"/>
<accession>A0A0R2AZJ9</accession>
<evidence type="ECO:0000256" key="2">
    <source>
        <dbReference type="ARBA" id="ARBA00005642"/>
    </source>
</evidence>
<dbReference type="Pfam" id="PF01509">
    <property type="entry name" value="TruB_N"/>
    <property type="match status" value="1"/>
</dbReference>
<dbReference type="AlphaFoldDB" id="A0A0R2AZJ9"/>
<dbReference type="PANTHER" id="PTHR13767">
    <property type="entry name" value="TRNA-PSEUDOURIDINE SYNTHASE"/>
    <property type="match status" value="1"/>
</dbReference>
<dbReference type="EMBL" id="AYZQ01000001">
    <property type="protein sequence ID" value="KRM72753.1"/>
    <property type="molecule type" value="Genomic_DNA"/>
</dbReference>
<dbReference type="Pfam" id="PF16198">
    <property type="entry name" value="TruB_C_2"/>
    <property type="match status" value="1"/>
</dbReference>
<dbReference type="NCBIfam" id="TIGR00431">
    <property type="entry name" value="TruB"/>
    <property type="match status" value="1"/>
</dbReference>
<evidence type="ECO:0000256" key="3">
    <source>
        <dbReference type="ARBA" id="ARBA00022694"/>
    </source>
</evidence>
<evidence type="ECO:0000313" key="8">
    <source>
        <dbReference type="EMBL" id="KRM72753.1"/>
    </source>
</evidence>
<keyword evidence="3 5" id="KW-0819">tRNA processing</keyword>
<sequence length="291" mass="32006">MTSTDVVSRLRRLLHMKRVGHSGTLDPNVDGVLPIALGVATKAVPMLMTAGKTYIGEITFGFATTTEDLDGDVVEEVALDQPFTPAQIDTAFAEMTGEITQIPPLFSAVKVNGRRLYDYARAGDPVERPQRQVTIYQFKRTSEPVFADGRQTVRFEAQVSKGTYIRTLAVDTGKLLGVPAVMSDLTRIQSGGFGVGQTISLAQVEAAIQNHTLANFVQPVEFAYPEVPHYHLSDSQWADVQNGKFLRLQQSEPELALFYGKQLKAIYQFQNGLYRPETMYLANSGPANSDS</sequence>
<organism evidence="8 9">
    <name type="scientific">Lacticaseibacillus brantae DSM 23927</name>
    <dbReference type="NCBI Taxonomy" id="1423727"/>
    <lineage>
        <taxon>Bacteria</taxon>
        <taxon>Bacillati</taxon>
        <taxon>Bacillota</taxon>
        <taxon>Bacilli</taxon>
        <taxon>Lactobacillales</taxon>
        <taxon>Lactobacillaceae</taxon>
        <taxon>Lacticaseibacillus</taxon>
    </lineage>
</organism>
<feature type="domain" description="tRNA pseudouridylate synthase B C-terminal" evidence="7">
    <location>
        <begin position="166"/>
        <end position="223"/>
    </location>
</feature>
<dbReference type="GO" id="GO:0160148">
    <property type="term" value="F:tRNA pseudouridine(55) synthase activity"/>
    <property type="evidence" value="ECO:0007669"/>
    <property type="project" value="UniProtKB-EC"/>
</dbReference>
<protein>
    <recommendedName>
        <fullName evidence="5">tRNA pseudouridine synthase B</fullName>
        <ecNumber evidence="5">5.4.99.25</ecNumber>
    </recommendedName>
    <alternativeName>
        <fullName evidence="5">tRNA pseudouridine(55) synthase</fullName>
        <shortName evidence="5">Psi55 synthase</shortName>
    </alternativeName>
    <alternativeName>
        <fullName evidence="5">tRNA pseudouridylate synthase</fullName>
    </alternativeName>
    <alternativeName>
        <fullName evidence="5">tRNA-uridine isomerase</fullName>
    </alternativeName>
</protein>
<evidence type="ECO:0000259" key="6">
    <source>
        <dbReference type="Pfam" id="PF01509"/>
    </source>
</evidence>
<gene>
    <name evidence="5" type="primary">truB</name>
    <name evidence="8" type="ORF">FC34_GL000463</name>
</gene>
<comment type="similarity">
    <text evidence="2 5">Belongs to the pseudouridine synthase TruB family. Type 1 subfamily.</text>
</comment>
<dbReference type="HAMAP" id="MF_01080">
    <property type="entry name" value="TruB_bact"/>
    <property type="match status" value="1"/>
</dbReference>
<evidence type="ECO:0000256" key="4">
    <source>
        <dbReference type="ARBA" id="ARBA00023235"/>
    </source>
</evidence>
<dbReference type="InterPro" id="IPR032819">
    <property type="entry name" value="TruB_C"/>
</dbReference>
<feature type="domain" description="Pseudouridine synthase II N-terminal" evidence="6">
    <location>
        <begin position="11"/>
        <end position="165"/>
    </location>
</feature>
<evidence type="ECO:0000256" key="5">
    <source>
        <dbReference type="HAMAP-Rule" id="MF_01080"/>
    </source>
</evidence>
<dbReference type="GO" id="GO:0031119">
    <property type="term" value="P:tRNA pseudouridine synthesis"/>
    <property type="evidence" value="ECO:0007669"/>
    <property type="project" value="UniProtKB-UniRule"/>
</dbReference>
<dbReference type="PATRIC" id="fig|1423727.3.peg.465"/>
<dbReference type="CDD" id="cd02573">
    <property type="entry name" value="PseudoU_synth_EcTruB"/>
    <property type="match status" value="1"/>
</dbReference>
<dbReference type="GO" id="GO:1990481">
    <property type="term" value="P:mRNA pseudouridine synthesis"/>
    <property type="evidence" value="ECO:0007669"/>
    <property type="project" value="TreeGrafter"/>
</dbReference>
<evidence type="ECO:0000313" key="9">
    <source>
        <dbReference type="Proteomes" id="UP000051672"/>
    </source>
</evidence>
<comment type="catalytic activity">
    <reaction evidence="1 5">
        <text>uridine(55) in tRNA = pseudouridine(55) in tRNA</text>
        <dbReference type="Rhea" id="RHEA:42532"/>
        <dbReference type="Rhea" id="RHEA-COMP:10101"/>
        <dbReference type="Rhea" id="RHEA-COMP:10102"/>
        <dbReference type="ChEBI" id="CHEBI:65314"/>
        <dbReference type="ChEBI" id="CHEBI:65315"/>
        <dbReference type="EC" id="5.4.99.25"/>
    </reaction>
</comment>
<dbReference type="EC" id="5.4.99.25" evidence="5"/>
<dbReference type="PANTHER" id="PTHR13767:SF2">
    <property type="entry name" value="PSEUDOURIDYLATE SYNTHASE TRUB1"/>
    <property type="match status" value="1"/>
</dbReference>
<evidence type="ECO:0000256" key="1">
    <source>
        <dbReference type="ARBA" id="ARBA00000385"/>
    </source>
</evidence>
<dbReference type="Proteomes" id="UP000051672">
    <property type="component" value="Unassembled WGS sequence"/>
</dbReference>
<dbReference type="STRING" id="1423727.FC34_GL000463"/>